<keyword evidence="3" id="KW-1185">Reference proteome</keyword>
<evidence type="ECO:0000256" key="1">
    <source>
        <dbReference type="SAM" id="SignalP"/>
    </source>
</evidence>
<feature type="signal peptide" evidence="1">
    <location>
        <begin position="1"/>
        <end position="20"/>
    </location>
</feature>
<dbReference type="RefSeq" id="WP_105039490.1">
    <property type="nucleotide sequence ID" value="NZ_PPSL01000003.1"/>
</dbReference>
<accession>A0A2S7SV47</accession>
<organism evidence="2 3">
    <name type="scientific">Flavipsychrobacter stenotrophus</name>
    <dbReference type="NCBI Taxonomy" id="2077091"/>
    <lineage>
        <taxon>Bacteria</taxon>
        <taxon>Pseudomonadati</taxon>
        <taxon>Bacteroidota</taxon>
        <taxon>Chitinophagia</taxon>
        <taxon>Chitinophagales</taxon>
        <taxon>Chitinophagaceae</taxon>
        <taxon>Flavipsychrobacter</taxon>
    </lineage>
</organism>
<reference evidence="2 3" key="1">
    <citation type="submission" date="2018-01" db="EMBL/GenBank/DDBJ databases">
        <title>A novel member of the phylum Bacteroidetes isolated from glacier ice.</title>
        <authorList>
            <person name="Liu Q."/>
            <person name="Xin Y.-H."/>
        </authorList>
    </citation>
    <scope>NUCLEOTIDE SEQUENCE [LARGE SCALE GENOMIC DNA]</scope>
    <source>
        <strain evidence="2 3">RB1R16</strain>
    </source>
</reference>
<comment type="caution">
    <text evidence="2">The sequence shown here is derived from an EMBL/GenBank/DDBJ whole genome shotgun (WGS) entry which is preliminary data.</text>
</comment>
<protein>
    <recommendedName>
        <fullName evidence="4">Outer membrane protein beta-barrel domain-containing protein</fullName>
    </recommendedName>
</protein>
<dbReference type="Proteomes" id="UP000239872">
    <property type="component" value="Unassembled WGS sequence"/>
</dbReference>
<evidence type="ECO:0000313" key="2">
    <source>
        <dbReference type="EMBL" id="PQJ10763.1"/>
    </source>
</evidence>
<sequence length="331" mass="36346">MLNKITITAALCAITVSASAQMTSYTKTSDDPHNYKPTAAYIDLFNADTYLDASISYGVKVETVILKHLMPWVQYRHSYLDIATHHVVSGYPTKEGGLRKQMVLDLGGAFFLADKEKKKPLRVVLSSFSGGGYTHTRYMMVPGTMRRMFGVEGGVFYNRKALEFDDDSHSMYSYKTPTGQEVPIEGVGTSSSNPQPAGESYKPLSMTNVVSIYGGLRLRKVTSLFINVGGRTKNNAKVSDLYADIMLAPVVPIADVVDINGAKWGIEAKSGSIRHLGWRVGYSARGVKTLGFQYNFEFGQRPGPMLSKSFMANGTFISMGFGVSIAYKKLL</sequence>
<feature type="chain" id="PRO_5015615567" description="Outer membrane protein beta-barrel domain-containing protein" evidence="1">
    <location>
        <begin position="21"/>
        <end position="331"/>
    </location>
</feature>
<dbReference type="AlphaFoldDB" id="A0A2S7SV47"/>
<evidence type="ECO:0000313" key="3">
    <source>
        <dbReference type="Proteomes" id="UP000239872"/>
    </source>
</evidence>
<proteinExistence type="predicted"/>
<dbReference type="OrthoDB" id="657151at2"/>
<gene>
    <name evidence="2" type="ORF">CJD36_012390</name>
</gene>
<evidence type="ECO:0008006" key="4">
    <source>
        <dbReference type="Google" id="ProtNLM"/>
    </source>
</evidence>
<dbReference type="EMBL" id="PPSL01000003">
    <property type="protein sequence ID" value="PQJ10763.1"/>
    <property type="molecule type" value="Genomic_DNA"/>
</dbReference>
<name>A0A2S7SV47_9BACT</name>
<keyword evidence="1" id="KW-0732">Signal</keyword>